<dbReference type="PROSITE" id="PS51764">
    <property type="entry name" value="GH26"/>
    <property type="match status" value="1"/>
</dbReference>
<evidence type="ECO:0000259" key="6">
    <source>
        <dbReference type="PROSITE" id="PS51764"/>
    </source>
</evidence>
<dbReference type="PANTHER" id="PTHR40079">
    <property type="entry name" value="MANNAN ENDO-1,4-BETA-MANNOSIDASE E-RELATED"/>
    <property type="match status" value="1"/>
</dbReference>
<evidence type="ECO:0000256" key="1">
    <source>
        <dbReference type="ARBA" id="ARBA00007754"/>
    </source>
</evidence>
<dbReference type="GO" id="GO:0016985">
    <property type="term" value="F:mannan endo-1,4-beta-mannosidase activity"/>
    <property type="evidence" value="ECO:0007669"/>
    <property type="project" value="InterPro"/>
</dbReference>
<dbReference type="Gene3D" id="3.20.20.80">
    <property type="entry name" value="Glycosidases"/>
    <property type="match status" value="1"/>
</dbReference>
<dbReference type="PANTHER" id="PTHR40079:SF4">
    <property type="entry name" value="GH26 DOMAIN-CONTAINING PROTEIN-RELATED"/>
    <property type="match status" value="1"/>
</dbReference>
<name>A0A9W6FNW5_9MICO</name>
<gene>
    <name evidence="7" type="ORF">ARHIZOSPH14_11680</name>
</gene>
<dbReference type="InterPro" id="IPR000805">
    <property type="entry name" value="Glyco_hydro_26"/>
</dbReference>
<keyword evidence="8" id="KW-1185">Reference proteome</keyword>
<feature type="chain" id="PRO_5040941191" description="GH26 domain-containing protein" evidence="5">
    <location>
        <begin position="27"/>
        <end position="588"/>
    </location>
</feature>
<evidence type="ECO:0000256" key="5">
    <source>
        <dbReference type="SAM" id="SignalP"/>
    </source>
</evidence>
<feature type="signal peptide" evidence="5">
    <location>
        <begin position="1"/>
        <end position="26"/>
    </location>
</feature>
<accession>A0A9W6FNW5</accession>
<reference evidence="7" key="1">
    <citation type="submission" date="2022-12" db="EMBL/GenBank/DDBJ databases">
        <title>Reference genome sequencing for broad-spectrum identification of bacterial and archaeal isolates by mass spectrometry.</title>
        <authorList>
            <person name="Sekiguchi Y."/>
            <person name="Tourlousse D.M."/>
        </authorList>
    </citation>
    <scope>NUCLEOTIDE SEQUENCE</scope>
    <source>
        <strain evidence="7">14</strain>
    </source>
</reference>
<keyword evidence="3 4" id="KW-0326">Glycosidase</keyword>
<sequence length="588" mass="62357">MRLKTLAAAAVAAALAAGAVATPAAAAPAAPGRDPLAGAVNLPPGGTVDFILGQDGGTLADFRAAVLDADPGHPEPSGVSLFASVNGITPLNGLWSPVDYRVGRTDFEEVLSEYGGALTIGLELIDYSQDLGTDGRNLGLRAIAGDPDVDAATVERYRGWVDELIRYADATKREVFLKIGYEFDGHWNNYDPEAYTAAFRWIAERIDELGADRVATVWQTATWAAAIPEKTVVGADAYAAGVAVRDGASDAFWDAWYPGDDVVDWMGVSRFAAETAEDPGRPWSCDRGPDGAPDTTVIAPRAVQDAFLDYARDHAKPVMIAESAPQGYDLGEGTVSCIFASGSPAPYEQVTPVSSDEIWDEWFQPLFDFVRENRDVVRSVTYINTDWDSQGNWACTGAGACNAGYWGDSRLQADAEILDRVRAELSDARVWNRGPAGGSAFTAPDFSEGAGVYEAEYAEASTWLDCCGLGGLPQVASTASNGREVMVMNFGDGGAGTYGVTFEDVRRGDGVTVRLNSLRDGFENSDATFSLLVDGERVGAPVLVPKLASGSYAEVEFDVAVPNGADVTVQLDPNTGGNLIWLDRIVVG</sequence>
<dbReference type="RefSeq" id="WP_281883013.1">
    <property type="nucleotide sequence ID" value="NZ_BSDP01000001.1"/>
</dbReference>
<comment type="similarity">
    <text evidence="1 4">Belongs to the glycosyl hydrolase 26 family.</text>
</comment>
<dbReference type="InterPro" id="IPR017853">
    <property type="entry name" value="GH"/>
</dbReference>
<keyword evidence="2 4" id="KW-0378">Hydrolase</keyword>
<feature type="active site" description="Nucleophile" evidence="4">
    <location>
        <position position="322"/>
    </location>
</feature>
<evidence type="ECO:0000313" key="7">
    <source>
        <dbReference type="EMBL" id="GLI26926.1"/>
    </source>
</evidence>
<feature type="active site" description="Proton donor" evidence="4">
    <location>
        <position position="182"/>
    </location>
</feature>
<dbReference type="GO" id="GO:0006080">
    <property type="term" value="P:substituted mannan metabolic process"/>
    <property type="evidence" value="ECO:0007669"/>
    <property type="project" value="InterPro"/>
</dbReference>
<dbReference type="Proteomes" id="UP001144396">
    <property type="component" value="Unassembled WGS sequence"/>
</dbReference>
<evidence type="ECO:0000256" key="4">
    <source>
        <dbReference type="PROSITE-ProRule" id="PRU01100"/>
    </source>
</evidence>
<keyword evidence="5" id="KW-0732">Signal</keyword>
<feature type="domain" description="GH26" evidence="6">
    <location>
        <begin position="17"/>
        <end position="386"/>
    </location>
</feature>
<evidence type="ECO:0000256" key="3">
    <source>
        <dbReference type="ARBA" id="ARBA00023295"/>
    </source>
</evidence>
<evidence type="ECO:0000313" key="8">
    <source>
        <dbReference type="Proteomes" id="UP001144396"/>
    </source>
</evidence>
<comment type="caution">
    <text evidence="7">The sequence shown here is derived from an EMBL/GenBank/DDBJ whole genome shotgun (WGS) entry which is preliminary data.</text>
</comment>
<dbReference type="AlphaFoldDB" id="A0A9W6FNW5"/>
<organism evidence="7 8">
    <name type="scientific">Agromyces rhizosphaerae</name>
    <dbReference type="NCBI Taxonomy" id="88374"/>
    <lineage>
        <taxon>Bacteria</taxon>
        <taxon>Bacillati</taxon>
        <taxon>Actinomycetota</taxon>
        <taxon>Actinomycetes</taxon>
        <taxon>Micrococcales</taxon>
        <taxon>Microbacteriaceae</taxon>
        <taxon>Agromyces</taxon>
    </lineage>
</organism>
<dbReference type="SUPFAM" id="SSF51445">
    <property type="entry name" value="(Trans)glycosidases"/>
    <property type="match status" value="1"/>
</dbReference>
<protein>
    <recommendedName>
        <fullName evidence="6">GH26 domain-containing protein</fullName>
    </recommendedName>
</protein>
<dbReference type="InterPro" id="IPR022790">
    <property type="entry name" value="GH26_dom"/>
</dbReference>
<proteinExistence type="inferred from homology"/>
<dbReference type="EMBL" id="BSDP01000001">
    <property type="protein sequence ID" value="GLI26926.1"/>
    <property type="molecule type" value="Genomic_DNA"/>
</dbReference>
<evidence type="ECO:0000256" key="2">
    <source>
        <dbReference type="ARBA" id="ARBA00022801"/>
    </source>
</evidence>